<proteinExistence type="predicted"/>
<evidence type="ECO:0000256" key="1">
    <source>
        <dbReference type="SAM" id="MobiDB-lite"/>
    </source>
</evidence>
<evidence type="ECO:0008006" key="5">
    <source>
        <dbReference type="Google" id="ProtNLM"/>
    </source>
</evidence>
<gene>
    <name evidence="3" type="ORF">PoB_004678200</name>
</gene>
<evidence type="ECO:0000313" key="3">
    <source>
        <dbReference type="EMBL" id="GFO20277.1"/>
    </source>
</evidence>
<dbReference type="AlphaFoldDB" id="A0AAV4BLL1"/>
<comment type="caution">
    <text evidence="3">The sequence shown here is derived from an EMBL/GenBank/DDBJ whole genome shotgun (WGS) entry which is preliminary data.</text>
</comment>
<organism evidence="3 4">
    <name type="scientific">Plakobranchus ocellatus</name>
    <dbReference type="NCBI Taxonomy" id="259542"/>
    <lineage>
        <taxon>Eukaryota</taxon>
        <taxon>Metazoa</taxon>
        <taxon>Spiralia</taxon>
        <taxon>Lophotrochozoa</taxon>
        <taxon>Mollusca</taxon>
        <taxon>Gastropoda</taxon>
        <taxon>Heterobranchia</taxon>
        <taxon>Euthyneura</taxon>
        <taxon>Panpulmonata</taxon>
        <taxon>Sacoglossa</taxon>
        <taxon>Placobranchoidea</taxon>
        <taxon>Plakobranchidae</taxon>
        <taxon>Plakobranchus</taxon>
    </lineage>
</organism>
<keyword evidence="4" id="KW-1185">Reference proteome</keyword>
<reference evidence="3 4" key="1">
    <citation type="journal article" date="2021" name="Elife">
        <title>Chloroplast acquisition without the gene transfer in kleptoplastic sea slugs, Plakobranchus ocellatus.</title>
        <authorList>
            <person name="Maeda T."/>
            <person name="Takahashi S."/>
            <person name="Yoshida T."/>
            <person name="Shimamura S."/>
            <person name="Takaki Y."/>
            <person name="Nagai Y."/>
            <person name="Toyoda A."/>
            <person name="Suzuki Y."/>
            <person name="Arimoto A."/>
            <person name="Ishii H."/>
            <person name="Satoh N."/>
            <person name="Nishiyama T."/>
            <person name="Hasebe M."/>
            <person name="Maruyama T."/>
            <person name="Minagawa J."/>
            <person name="Obokata J."/>
            <person name="Shigenobu S."/>
        </authorList>
    </citation>
    <scope>NUCLEOTIDE SEQUENCE [LARGE SCALE GENOMIC DNA]</scope>
</reference>
<dbReference type="EMBL" id="BLXT01005154">
    <property type="protein sequence ID" value="GFO20277.1"/>
    <property type="molecule type" value="Genomic_DNA"/>
</dbReference>
<name>A0AAV4BLL1_9GAST</name>
<feature type="signal peptide" evidence="2">
    <location>
        <begin position="1"/>
        <end position="19"/>
    </location>
</feature>
<protein>
    <recommendedName>
        <fullName evidence="5">Secreted protein</fullName>
    </recommendedName>
</protein>
<dbReference type="Proteomes" id="UP000735302">
    <property type="component" value="Unassembled WGS sequence"/>
</dbReference>
<sequence length="86" mass="9265">MVSMLWVLPSFTCAPAISSSMILTWEDSHFATVPIPPPSAGILLTPSLFPLLHYQVCPNLCQRSGISKDNRTGEQGLFLLPPGGDP</sequence>
<evidence type="ECO:0000313" key="4">
    <source>
        <dbReference type="Proteomes" id="UP000735302"/>
    </source>
</evidence>
<feature type="region of interest" description="Disordered" evidence="1">
    <location>
        <begin position="67"/>
        <end position="86"/>
    </location>
</feature>
<keyword evidence="2" id="KW-0732">Signal</keyword>
<evidence type="ECO:0000256" key="2">
    <source>
        <dbReference type="SAM" id="SignalP"/>
    </source>
</evidence>
<accession>A0AAV4BLL1</accession>
<feature type="chain" id="PRO_5043988432" description="Secreted protein" evidence="2">
    <location>
        <begin position="20"/>
        <end position="86"/>
    </location>
</feature>